<sequence>MSDDPPALVVYAGQMATYLCDGGDVQPTYPVEHPITEDVLRLLRQEQHQSEVADPRASASASAATDMSGDRASRARQRAQEIRSRIFPLMQGRYVVLVVPLSSTASYREEWTRLCFDGHVLARQLVMLTDTVASAFACGMDSGIVVHASLATVSMCRVEAGCSTRYSSSRMGSVQMLCGPKLSLQLTGEWPRAAFSVAASNSISMPALEHANDGEVTAASEGGASHYLAGSGVCGLADLTSPEYRDALIRVFGFKAYSAVIVHAQMASQQRQIEAVASSEGKGKSTGSQRSPSLLAELHQTYPGAVRRAPGQLEKLLVRVVQGAPTTPTSAARREGREPCVLAGEALAIPYVRELFDFVVRHCGDDVWAEVERERRARKRSSIAGRLHQCHSPSQQEGQGGTQGTVELEAARCAIKGGSTEAATCTRRQSSSSGSSTSGDKDFCEEDEEVEGESSSSSVTSRSSSMSSSSEDSVEDAWLQSQPTPLPTAPWWIPLLGGSIVSRITYKDVQRAVITAEEARETNGTVVHWKMLL</sequence>
<feature type="region of interest" description="Disordered" evidence="1">
    <location>
        <begin position="380"/>
        <end position="403"/>
    </location>
</feature>
<feature type="region of interest" description="Disordered" evidence="1">
    <location>
        <begin position="50"/>
        <end position="75"/>
    </location>
</feature>
<dbReference type="OrthoDB" id="272864at2759"/>
<dbReference type="KEGG" id="lmat:92513823"/>
<dbReference type="AlphaFoldDB" id="A0A836GF32"/>
<evidence type="ECO:0000256" key="1">
    <source>
        <dbReference type="SAM" id="MobiDB-lite"/>
    </source>
</evidence>
<feature type="region of interest" description="Disordered" evidence="1">
    <location>
        <begin position="422"/>
        <end position="482"/>
    </location>
</feature>
<feature type="compositionally biased region" description="Low complexity" evidence="1">
    <location>
        <begin position="453"/>
        <end position="471"/>
    </location>
</feature>
<feature type="compositionally biased region" description="Acidic residues" evidence="1">
    <location>
        <begin position="443"/>
        <end position="452"/>
    </location>
</feature>
<organism evidence="2 3">
    <name type="scientific">Leishmania martiniquensis</name>
    <dbReference type="NCBI Taxonomy" id="1580590"/>
    <lineage>
        <taxon>Eukaryota</taxon>
        <taxon>Discoba</taxon>
        <taxon>Euglenozoa</taxon>
        <taxon>Kinetoplastea</taxon>
        <taxon>Metakinetoplastina</taxon>
        <taxon>Trypanosomatida</taxon>
        <taxon>Trypanosomatidae</taxon>
        <taxon>Leishmaniinae</taxon>
        <taxon>Leishmania</taxon>
    </lineage>
</organism>
<dbReference type="EMBL" id="JAFEUZ010000030">
    <property type="protein sequence ID" value="KAG5472379.1"/>
    <property type="molecule type" value="Genomic_DNA"/>
</dbReference>
<gene>
    <name evidence="2" type="ORF">LSCM1_03778</name>
</gene>
<dbReference type="RefSeq" id="XP_067176679.1">
    <property type="nucleotide sequence ID" value="XM_067321311.1"/>
</dbReference>
<keyword evidence="3" id="KW-1185">Reference proteome</keyword>
<accession>A0A836GF32</accession>
<evidence type="ECO:0008006" key="4">
    <source>
        <dbReference type="Google" id="ProtNLM"/>
    </source>
</evidence>
<proteinExistence type="predicted"/>
<comment type="caution">
    <text evidence="2">The sequence shown here is derived from an EMBL/GenBank/DDBJ whole genome shotgun (WGS) entry which is preliminary data.</text>
</comment>
<protein>
    <recommendedName>
        <fullName evidence="4">Actin-like protein</fullName>
    </recommendedName>
</protein>
<evidence type="ECO:0000313" key="3">
    <source>
        <dbReference type="Proteomes" id="UP000673552"/>
    </source>
</evidence>
<name>A0A836GF32_9TRYP</name>
<reference evidence="3" key="1">
    <citation type="journal article" date="2021" name="Microbiol. Resour. Announc.">
        <title>LGAAP: Leishmaniinae Genome Assembly and Annotation Pipeline.</title>
        <authorList>
            <person name="Almutairi H."/>
            <person name="Urbaniak M.D."/>
            <person name="Bates M.D."/>
            <person name="Jariyapan N."/>
            <person name="Kwakye-Nuako G."/>
            <person name="Thomaz-Soccol V."/>
            <person name="Al-Salem W.S."/>
            <person name="Dillon R.J."/>
            <person name="Bates P.A."/>
            <person name="Gatherer D."/>
        </authorList>
    </citation>
    <scope>NUCLEOTIDE SEQUENCE [LARGE SCALE GENOMIC DNA]</scope>
</reference>
<dbReference type="Proteomes" id="UP000673552">
    <property type="component" value="Unassembled WGS sequence"/>
</dbReference>
<evidence type="ECO:0000313" key="2">
    <source>
        <dbReference type="EMBL" id="KAG5472379.1"/>
    </source>
</evidence>
<dbReference type="GeneID" id="92513823"/>
<reference evidence="3" key="2">
    <citation type="journal article" date="2021" name="Sci. Data">
        <title>Chromosome-scale genome sequencing, assembly and annotation of six genomes from subfamily Leishmaniinae.</title>
        <authorList>
            <person name="Almutairi H."/>
            <person name="Urbaniak M.D."/>
            <person name="Bates M.D."/>
            <person name="Jariyapan N."/>
            <person name="Kwakye-Nuako G."/>
            <person name="Thomaz Soccol V."/>
            <person name="Al-Salem W.S."/>
            <person name="Dillon R.J."/>
            <person name="Bates P.A."/>
            <person name="Gatherer D."/>
        </authorList>
    </citation>
    <scope>NUCLEOTIDE SEQUENCE [LARGE SCALE GENOMIC DNA]</scope>
</reference>